<accession>A0ABZ2T8A7</accession>
<dbReference type="Pfam" id="PF06458">
    <property type="entry name" value="MucBP"/>
    <property type="match status" value="1"/>
</dbReference>
<keyword evidence="7" id="KW-0812">Transmembrane</keyword>
<sequence length="113" mass="12445">MIGTAYDVSMTAYKRIIEGYTLDETKLPTNAIGTLTDTKQTVTYHYIFNKESGNTTDTNQGNTGKPTAQKTTSSKNSKNFPKTGETATHSILYLSGSLIILNGLVYLRRNKTN</sequence>
<evidence type="ECO:0000256" key="7">
    <source>
        <dbReference type="SAM" id="Phobius"/>
    </source>
</evidence>
<feature type="compositionally biased region" description="Low complexity" evidence="6">
    <location>
        <begin position="53"/>
        <end position="64"/>
    </location>
</feature>
<keyword evidence="10" id="KW-1185">Reference proteome</keyword>
<reference evidence="9 10" key="2">
    <citation type="submission" date="2024-03" db="EMBL/GenBank/DDBJ databases">
        <title>The Genome Sequence of Enterococcus sp. DIV0727d.</title>
        <authorList>
            <consortium name="The Broad Institute Genomics Platform"/>
            <consortium name="The Broad Institute Microbial Omics Core"/>
            <consortium name="The Broad Institute Genomic Center for Infectious Diseases"/>
            <person name="Earl A."/>
            <person name="Manson A."/>
            <person name="Gilmore M."/>
            <person name="Schwartman J."/>
            <person name="Shea T."/>
            <person name="Abouelleil A."/>
            <person name="Cao P."/>
            <person name="Chapman S."/>
            <person name="Cusick C."/>
            <person name="Young S."/>
            <person name="Neafsey D."/>
            <person name="Nusbaum C."/>
            <person name="Birren B."/>
        </authorList>
    </citation>
    <scope>NUCLEOTIDE SEQUENCE [LARGE SCALE GENOMIC DNA]</scope>
    <source>
        <strain evidence="9 10">12C11_DIV0727</strain>
    </source>
</reference>
<dbReference type="InterPro" id="IPR009459">
    <property type="entry name" value="MucBP_dom"/>
</dbReference>
<evidence type="ECO:0000256" key="5">
    <source>
        <dbReference type="ARBA" id="ARBA00023088"/>
    </source>
</evidence>
<keyword evidence="1" id="KW-0134">Cell wall</keyword>
<dbReference type="EMBL" id="CP147248">
    <property type="protein sequence ID" value="WYJ87034.1"/>
    <property type="molecule type" value="Genomic_DNA"/>
</dbReference>
<keyword evidence="2" id="KW-0964">Secreted</keyword>
<feature type="region of interest" description="Disordered" evidence="6">
    <location>
        <begin position="51"/>
        <end position="83"/>
    </location>
</feature>
<gene>
    <name evidence="9" type="ORF">A5866_002118</name>
</gene>
<evidence type="ECO:0000256" key="3">
    <source>
        <dbReference type="ARBA" id="ARBA00022729"/>
    </source>
</evidence>
<name>A0ABZ2T8A7_9ENTE</name>
<protein>
    <recommendedName>
        <fullName evidence="8">Gram-positive cocci surface proteins LPxTG domain-containing protein</fullName>
    </recommendedName>
</protein>
<dbReference type="NCBIfam" id="TIGR01167">
    <property type="entry name" value="LPXTG_anchor"/>
    <property type="match status" value="1"/>
</dbReference>
<feature type="transmembrane region" description="Helical" evidence="7">
    <location>
        <begin position="90"/>
        <end position="107"/>
    </location>
</feature>
<evidence type="ECO:0000313" key="10">
    <source>
        <dbReference type="Proteomes" id="UP000195080"/>
    </source>
</evidence>
<evidence type="ECO:0000256" key="4">
    <source>
        <dbReference type="ARBA" id="ARBA00022737"/>
    </source>
</evidence>
<dbReference type="InterPro" id="IPR019931">
    <property type="entry name" value="LPXTG_anchor"/>
</dbReference>
<evidence type="ECO:0000256" key="2">
    <source>
        <dbReference type="ARBA" id="ARBA00022525"/>
    </source>
</evidence>
<evidence type="ECO:0000313" key="9">
    <source>
        <dbReference type="EMBL" id="WYJ87034.1"/>
    </source>
</evidence>
<evidence type="ECO:0000256" key="1">
    <source>
        <dbReference type="ARBA" id="ARBA00022512"/>
    </source>
</evidence>
<proteinExistence type="predicted"/>
<organism evidence="9 10">
    <name type="scientific">Candidatus Enterococcus lemimoniae</name>
    <dbReference type="NCBI Taxonomy" id="1834167"/>
    <lineage>
        <taxon>Bacteria</taxon>
        <taxon>Bacillati</taxon>
        <taxon>Bacillota</taxon>
        <taxon>Bacilli</taxon>
        <taxon>Lactobacillales</taxon>
        <taxon>Enterococcaceae</taxon>
        <taxon>Enterococcus</taxon>
    </lineage>
</organism>
<keyword evidence="5" id="KW-0572">Peptidoglycan-anchor</keyword>
<feature type="domain" description="Gram-positive cocci surface proteins LPxTG" evidence="8">
    <location>
        <begin position="80"/>
        <end position="113"/>
    </location>
</feature>
<keyword evidence="7" id="KW-1133">Transmembrane helix</keyword>
<feature type="compositionally biased region" description="Polar residues" evidence="6">
    <location>
        <begin position="65"/>
        <end position="83"/>
    </location>
</feature>
<dbReference type="Proteomes" id="UP000195080">
    <property type="component" value="Chromosome"/>
</dbReference>
<evidence type="ECO:0000256" key="6">
    <source>
        <dbReference type="SAM" id="MobiDB-lite"/>
    </source>
</evidence>
<keyword evidence="4" id="KW-0677">Repeat</keyword>
<dbReference type="Gene3D" id="3.10.20.320">
    <property type="entry name" value="Putative peptidoglycan bound protein (lpxtg motif)"/>
    <property type="match status" value="1"/>
</dbReference>
<evidence type="ECO:0000259" key="8">
    <source>
        <dbReference type="PROSITE" id="PS50847"/>
    </source>
</evidence>
<dbReference type="PROSITE" id="PS50847">
    <property type="entry name" value="GRAM_POS_ANCHORING"/>
    <property type="match status" value="1"/>
</dbReference>
<keyword evidence="7" id="KW-0472">Membrane</keyword>
<reference evidence="10" key="1">
    <citation type="submission" date="2017-05" db="EMBL/GenBank/DDBJ databases">
        <title>The Genome Sequence of EEnterococcus faecalis 9F2_4866.</title>
        <authorList>
            <consortium name="The Broad Institute Genomics Platform"/>
            <consortium name="The Broad Institute Genomic Center for Infectious Diseases"/>
            <person name="Earl A."/>
            <person name="Manson A."/>
            <person name="Schwartman J."/>
            <person name="Gilmore M."/>
            <person name="Abouelleil A."/>
            <person name="Cao P."/>
            <person name="Chapman S."/>
            <person name="Cusick C."/>
            <person name="Shea T."/>
            <person name="Young S."/>
            <person name="Neafsey D."/>
            <person name="Nusbaum C."/>
            <person name="Birren B."/>
        </authorList>
    </citation>
    <scope>NUCLEOTIDE SEQUENCE [LARGE SCALE GENOMIC DNA]</scope>
    <source>
        <strain evidence="10">12C11_DIV0727</strain>
    </source>
</reference>
<keyword evidence="3" id="KW-0732">Signal</keyword>